<evidence type="ECO:0000313" key="3">
    <source>
        <dbReference type="Proteomes" id="UP000308054"/>
    </source>
</evidence>
<keyword evidence="1" id="KW-0732">Signal</keyword>
<evidence type="ECO:0000256" key="1">
    <source>
        <dbReference type="SAM" id="SignalP"/>
    </source>
</evidence>
<accession>A0A4S2H243</accession>
<comment type="caution">
    <text evidence="2">The sequence shown here is derived from an EMBL/GenBank/DDBJ whole genome shotgun (WGS) entry which is preliminary data.</text>
</comment>
<gene>
    <name evidence="2" type="ORF">E5163_00480</name>
</gene>
<protein>
    <submittedName>
        <fullName evidence="2">UrcA family protein</fullName>
    </submittedName>
</protein>
<name>A0A4S2H243_9PROT</name>
<keyword evidence="3" id="KW-1185">Reference proteome</keyword>
<dbReference type="NCBIfam" id="TIGR04433">
    <property type="entry name" value="UrcA_uranyl"/>
    <property type="match status" value="1"/>
</dbReference>
<dbReference type="RefSeq" id="WP_135994154.1">
    <property type="nucleotide sequence ID" value="NZ_CP071057.1"/>
</dbReference>
<dbReference type="AlphaFoldDB" id="A0A4S2H243"/>
<dbReference type="InterPro" id="IPR030972">
    <property type="entry name" value="UrcA_uranyl"/>
</dbReference>
<dbReference type="Proteomes" id="UP000308054">
    <property type="component" value="Unassembled WGS sequence"/>
</dbReference>
<feature type="signal peptide" evidence="1">
    <location>
        <begin position="1"/>
        <end position="26"/>
    </location>
</feature>
<reference evidence="2 3" key="1">
    <citation type="journal article" date="2017" name="Int. J. Syst. Evol. Microbiol.">
        <title>Marinicauda algicola sp. nov., isolated from a marine red alga Rhodosorus marinus.</title>
        <authorList>
            <person name="Jeong S.E."/>
            <person name="Jeon S.H."/>
            <person name="Chun B.H."/>
            <person name="Kim D.W."/>
            <person name="Jeon C.O."/>
        </authorList>
    </citation>
    <scope>NUCLEOTIDE SEQUENCE [LARGE SCALE GENOMIC DNA]</scope>
    <source>
        <strain evidence="2 3">JCM 31718</strain>
    </source>
</reference>
<sequence length="115" mass="12154">MSLPRHLALAALAVGLAAFQPVPAAAQPVPAQSRAIEVHAADLATPQQAEALYRRIEAAAISACRAENRHGADYARSIRLCSADAIARTIAAIDSPLLIARHREQFPALALASRE</sequence>
<feature type="chain" id="PRO_5020257043" evidence="1">
    <location>
        <begin position="27"/>
        <end position="115"/>
    </location>
</feature>
<evidence type="ECO:0000313" key="2">
    <source>
        <dbReference type="EMBL" id="TGY89655.1"/>
    </source>
</evidence>
<dbReference type="EMBL" id="SRXW01000001">
    <property type="protein sequence ID" value="TGY89655.1"/>
    <property type="molecule type" value="Genomic_DNA"/>
</dbReference>
<organism evidence="2 3">
    <name type="scientific">Marinicauda algicola</name>
    <dbReference type="NCBI Taxonomy" id="2029849"/>
    <lineage>
        <taxon>Bacteria</taxon>
        <taxon>Pseudomonadati</taxon>
        <taxon>Pseudomonadota</taxon>
        <taxon>Alphaproteobacteria</taxon>
        <taxon>Maricaulales</taxon>
        <taxon>Maricaulaceae</taxon>
        <taxon>Marinicauda</taxon>
    </lineage>
</organism>
<proteinExistence type="predicted"/>